<dbReference type="AlphaFoldDB" id="A0A5B0GTP2"/>
<evidence type="ECO:0000313" key="2">
    <source>
        <dbReference type="Proteomes" id="UP000325273"/>
    </source>
</evidence>
<sequence>MDQLKAEPSLVELNAPSLQALLNSNVEMMVLDVSIAKSGWWKLMEPTIEHCGSEVDRFAYFGINTAKELEDKTSKYYSVIERFARAWLSRSSQHDESNEVSGSIQKGIFIFYPCYVLAVLQSKPDAPVEYLEYFNIGSDYQGDAEQLVSIFQSVETAD</sequence>
<dbReference type="EMBL" id="VTUZ01000020">
    <property type="protein sequence ID" value="KAA1006295.1"/>
    <property type="molecule type" value="Genomic_DNA"/>
</dbReference>
<accession>A0A5B0GTP2</accession>
<evidence type="ECO:0000313" key="1">
    <source>
        <dbReference type="EMBL" id="KAA1006295.1"/>
    </source>
</evidence>
<organism evidence="1 2">
    <name type="scientific">Paraburkholderia panacisoli</name>
    <dbReference type="NCBI Taxonomy" id="2603818"/>
    <lineage>
        <taxon>Bacteria</taxon>
        <taxon>Pseudomonadati</taxon>
        <taxon>Pseudomonadota</taxon>
        <taxon>Betaproteobacteria</taxon>
        <taxon>Burkholderiales</taxon>
        <taxon>Burkholderiaceae</taxon>
        <taxon>Paraburkholderia</taxon>
    </lineage>
</organism>
<keyword evidence="2" id="KW-1185">Reference proteome</keyword>
<dbReference type="Proteomes" id="UP000325273">
    <property type="component" value="Unassembled WGS sequence"/>
</dbReference>
<proteinExistence type="predicted"/>
<gene>
    <name evidence="1" type="ORF">FVF58_27370</name>
</gene>
<name>A0A5B0GTP2_9BURK</name>
<reference evidence="1 2" key="1">
    <citation type="submission" date="2019-08" db="EMBL/GenBank/DDBJ databases">
        <title>Paraburkholderia sp. DCY113.</title>
        <authorList>
            <person name="Kang J."/>
        </authorList>
    </citation>
    <scope>NUCLEOTIDE SEQUENCE [LARGE SCALE GENOMIC DNA]</scope>
    <source>
        <strain evidence="1 2">DCY113</strain>
    </source>
</reference>
<dbReference type="RefSeq" id="WP_149672947.1">
    <property type="nucleotide sequence ID" value="NZ_VTUZ01000020.1"/>
</dbReference>
<comment type="caution">
    <text evidence="1">The sequence shown here is derived from an EMBL/GenBank/DDBJ whole genome shotgun (WGS) entry which is preliminary data.</text>
</comment>
<protein>
    <submittedName>
        <fullName evidence="1">Uncharacterized protein</fullName>
    </submittedName>
</protein>